<dbReference type="Proteomes" id="UP000663855">
    <property type="component" value="Unassembled WGS sequence"/>
</dbReference>
<dbReference type="Proteomes" id="UP000663887">
    <property type="component" value="Unassembled WGS sequence"/>
</dbReference>
<dbReference type="Proteomes" id="UP000663834">
    <property type="component" value="Unassembled WGS sequence"/>
</dbReference>
<evidence type="ECO:0000313" key="11">
    <source>
        <dbReference type="Proteomes" id="UP000663856"/>
    </source>
</evidence>
<evidence type="ECO:0000313" key="6">
    <source>
        <dbReference type="EMBL" id="CAF2103224.1"/>
    </source>
</evidence>
<dbReference type="SUPFAM" id="SSF140383">
    <property type="entry name" value="BSD domain-like"/>
    <property type="match status" value="1"/>
</dbReference>
<dbReference type="SMART" id="SM00751">
    <property type="entry name" value="BSD"/>
    <property type="match status" value="1"/>
</dbReference>
<dbReference type="Proteomes" id="UP000681720">
    <property type="component" value="Unassembled WGS sequence"/>
</dbReference>
<dbReference type="Proteomes" id="UP000663866">
    <property type="component" value="Unassembled WGS sequence"/>
</dbReference>
<feature type="domain" description="BSD" evidence="2">
    <location>
        <begin position="180"/>
        <end position="216"/>
    </location>
</feature>
<keyword evidence="12" id="KW-1185">Reference proteome</keyword>
<dbReference type="InterPro" id="IPR035925">
    <property type="entry name" value="BSD_dom_sf"/>
</dbReference>
<proteinExistence type="predicted"/>
<evidence type="ECO:0000313" key="10">
    <source>
        <dbReference type="EMBL" id="CAF4067288.1"/>
    </source>
</evidence>
<protein>
    <recommendedName>
        <fullName evidence="2">BSD domain-containing protein</fullName>
    </recommendedName>
</protein>
<dbReference type="Proteomes" id="UP000663824">
    <property type="component" value="Unassembled WGS sequence"/>
</dbReference>
<dbReference type="Pfam" id="PF03909">
    <property type="entry name" value="BSD"/>
    <property type="match status" value="1"/>
</dbReference>
<dbReference type="PANTHER" id="PTHR16019:SF6">
    <property type="entry name" value="SYNAPSE-ASSOCIATED PROTEIN 1"/>
    <property type="match status" value="1"/>
</dbReference>
<dbReference type="EMBL" id="CAJNRF010014740">
    <property type="protein sequence ID" value="CAF2160381.1"/>
    <property type="molecule type" value="Genomic_DNA"/>
</dbReference>
<evidence type="ECO:0000313" key="3">
    <source>
        <dbReference type="EMBL" id="CAF1427068.1"/>
    </source>
</evidence>
<evidence type="ECO:0000313" key="4">
    <source>
        <dbReference type="EMBL" id="CAF1626729.1"/>
    </source>
</evidence>
<evidence type="ECO:0000259" key="2">
    <source>
        <dbReference type="PROSITE" id="PS50858"/>
    </source>
</evidence>
<dbReference type="EMBL" id="CAJNOV010010880">
    <property type="protein sequence ID" value="CAF1427068.1"/>
    <property type="molecule type" value="Genomic_DNA"/>
</dbReference>
<dbReference type="EMBL" id="CAJOBG010002687">
    <property type="protein sequence ID" value="CAF4022438.1"/>
    <property type="molecule type" value="Genomic_DNA"/>
</dbReference>
<dbReference type="EMBL" id="CAJNOW010013895">
    <property type="protein sequence ID" value="CAF1626729.1"/>
    <property type="molecule type" value="Genomic_DNA"/>
</dbReference>
<evidence type="ECO:0000313" key="8">
    <source>
        <dbReference type="EMBL" id="CAF4022438.1"/>
    </source>
</evidence>
<dbReference type="OrthoDB" id="47923at2759"/>
<name>A0A816YHX0_9BILA</name>
<dbReference type="EMBL" id="CAJOBJ010005436">
    <property type="protein sequence ID" value="CAF4031354.1"/>
    <property type="molecule type" value="Genomic_DNA"/>
</dbReference>
<gene>
    <name evidence="3" type="ORF">CJN711_LOCUS23351</name>
    <name evidence="9" type="ORF">GIL414_LOCUS13415</name>
    <name evidence="4" type="ORF">KQP761_LOCUS25487</name>
    <name evidence="6" type="ORF">MBJ925_LOCUS22655</name>
    <name evidence="8" type="ORF">OVN521_LOCUS16283</name>
    <name evidence="10" type="ORF">UXM345_LOCUS20211</name>
    <name evidence="7" type="ORF">WKI299_LOCUS32084</name>
    <name evidence="5" type="ORF">XDN619_LOCUS3</name>
</gene>
<dbReference type="EMBL" id="CAJNRG010000001">
    <property type="protein sequence ID" value="CAF1935531.1"/>
    <property type="molecule type" value="Genomic_DNA"/>
</dbReference>
<dbReference type="GO" id="GO:0048172">
    <property type="term" value="P:regulation of short-term neuronal synaptic plasticity"/>
    <property type="evidence" value="ECO:0007669"/>
    <property type="project" value="TreeGrafter"/>
</dbReference>
<feature type="region of interest" description="Disordered" evidence="1">
    <location>
        <begin position="288"/>
        <end position="310"/>
    </location>
</feature>
<evidence type="ECO:0000313" key="5">
    <source>
        <dbReference type="EMBL" id="CAF1935531.1"/>
    </source>
</evidence>
<dbReference type="GO" id="GO:0038203">
    <property type="term" value="P:TORC2 signaling"/>
    <property type="evidence" value="ECO:0007669"/>
    <property type="project" value="TreeGrafter"/>
</dbReference>
<evidence type="ECO:0000313" key="9">
    <source>
        <dbReference type="EMBL" id="CAF4031354.1"/>
    </source>
</evidence>
<evidence type="ECO:0000313" key="12">
    <source>
        <dbReference type="Proteomes" id="UP000663866"/>
    </source>
</evidence>
<feature type="compositionally biased region" description="Basic and acidic residues" evidence="1">
    <location>
        <begin position="233"/>
        <end position="247"/>
    </location>
</feature>
<dbReference type="AlphaFoldDB" id="A0A816YHX0"/>
<dbReference type="Proteomes" id="UP000663856">
    <property type="component" value="Unassembled WGS sequence"/>
</dbReference>
<dbReference type="PROSITE" id="PS50858">
    <property type="entry name" value="BSD"/>
    <property type="match status" value="1"/>
</dbReference>
<feature type="region of interest" description="Disordered" evidence="1">
    <location>
        <begin position="228"/>
        <end position="247"/>
    </location>
</feature>
<dbReference type="EMBL" id="CAJNRE010011640">
    <property type="protein sequence ID" value="CAF2103224.1"/>
    <property type="molecule type" value="Genomic_DNA"/>
</dbReference>
<sequence length="335" mass="38077">MTESSVSEATPSAWFSNFGLTPNLTNTLTNLSSSLVDATSKVGTAASTLQKTIQERLYTSNQSEQHTSETTKPAKDLTSILTDLSSSVLKSAQQFKQVFEEKTIIGNFTKEQEKFLTDKRTQQRRTETGVLPWVGYEHEEEMKKQILDLSKEKRNFLRDAPPGAVYHFDMTASYPVALTILEVDENLKQMRFDLVPKQINEESFWRNYFYRVSLIKQATQLTALASGNANHQPTDENHHPSNNLERRTSELNEKTSDINQEFVSEDYDTSALSMDDIRREIEQLTIMKRSSNKTKDGSPDLDESEWDKGLADELENVSAEELEAQINQLLSDNSK</sequence>
<dbReference type="EMBL" id="CAJOBF010002982">
    <property type="protein sequence ID" value="CAF4067288.1"/>
    <property type="molecule type" value="Genomic_DNA"/>
</dbReference>
<dbReference type="InterPro" id="IPR051494">
    <property type="entry name" value="BSD_domain-containing"/>
</dbReference>
<reference evidence="7" key="1">
    <citation type="submission" date="2021-02" db="EMBL/GenBank/DDBJ databases">
        <authorList>
            <person name="Nowell W R."/>
        </authorList>
    </citation>
    <scope>NUCLEOTIDE SEQUENCE</scope>
</reference>
<dbReference type="GO" id="GO:0005634">
    <property type="term" value="C:nucleus"/>
    <property type="evidence" value="ECO:0007669"/>
    <property type="project" value="TreeGrafter"/>
</dbReference>
<dbReference type="InterPro" id="IPR005607">
    <property type="entry name" value="BSD_dom"/>
</dbReference>
<accession>A0A816YHX0</accession>
<organism evidence="7 11">
    <name type="scientific">Rotaria magnacalcarata</name>
    <dbReference type="NCBI Taxonomy" id="392030"/>
    <lineage>
        <taxon>Eukaryota</taxon>
        <taxon>Metazoa</taxon>
        <taxon>Spiralia</taxon>
        <taxon>Gnathifera</taxon>
        <taxon>Rotifera</taxon>
        <taxon>Eurotatoria</taxon>
        <taxon>Bdelloidea</taxon>
        <taxon>Philodinida</taxon>
        <taxon>Philodinidae</taxon>
        <taxon>Rotaria</taxon>
    </lineage>
</organism>
<comment type="caution">
    <text evidence="7">The sequence shown here is derived from an EMBL/GenBank/DDBJ whole genome shotgun (WGS) entry which is preliminary data.</text>
</comment>
<evidence type="ECO:0000313" key="7">
    <source>
        <dbReference type="EMBL" id="CAF2160381.1"/>
    </source>
</evidence>
<dbReference type="PANTHER" id="PTHR16019">
    <property type="entry name" value="SYNAPSE-ASSOCIATED PROTEIN"/>
    <property type="match status" value="1"/>
</dbReference>
<evidence type="ECO:0000256" key="1">
    <source>
        <dbReference type="SAM" id="MobiDB-lite"/>
    </source>
</evidence>
<dbReference type="GO" id="GO:0005794">
    <property type="term" value="C:Golgi apparatus"/>
    <property type="evidence" value="ECO:0007669"/>
    <property type="project" value="TreeGrafter"/>
</dbReference>
<dbReference type="Gene3D" id="1.10.3970.10">
    <property type="entry name" value="BSD domain"/>
    <property type="match status" value="1"/>
</dbReference>
<dbReference type="Proteomes" id="UP000663842">
    <property type="component" value="Unassembled WGS sequence"/>
</dbReference>